<dbReference type="PANTHER" id="PTHR33116">
    <property type="entry name" value="REVERSE TRANSCRIPTASE ZINC-BINDING DOMAIN-CONTAINING PROTEIN-RELATED-RELATED"/>
    <property type="match status" value="1"/>
</dbReference>
<evidence type="ECO:0000256" key="2">
    <source>
        <dbReference type="SAM" id="MobiDB-lite"/>
    </source>
</evidence>
<gene>
    <name evidence="4" type="ORF">OSJNBb0091B12.5</name>
</gene>
<feature type="region of interest" description="Disordered" evidence="2">
    <location>
        <begin position="63"/>
        <end position="84"/>
    </location>
</feature>
<feature type="compositionally biased region" description="Basic and acidic residues" evidence="2">
    <location>
        <begin position="1"/>
        <end position="11"/>
    </location>
</feature>
<dbReference type="EMBL" id="AC093178">
    <property type="protein sequence ID" value="AAM22009.1"/>
    <property type="molecule type" value="Genomic_DNA"/>
</dbReference>
<keyword evidence="1" id="KW-0479">Metal-binding</keyword>
<feature type="region of interest" description="Disordered" evidence="2">
    <location>
        <begin position="130"/>
        <end position="202"/>
    </location>
</feature>
<dbReference type="InterPro" id="IPR000477">
    <property type="entry name" value="RT_dom"/>
</dbReference>
<dbReference type="InterPro" id="IPR036875">
    <property type="entry name" value="Znf_CCHC_sf"/>
</dbReference>
<evidence type="ECO:0000313" key="5">
    <source>
        <dbReference type="Proteomes" id="UP000000763"/>
    </source>
</evidence>
<dbReference type="Proteomes" id="UP000000763">
    <property type="component" value="Chromosome 10"/>
</dbReference>
<dbReference type="PANTHER" id="PTHR33116:SF78">
    <property type="entry name" value="OS12G0587133 PROTEIN"/>
    <property type="match status" value="1"/>
</dbReference>
<dbReference type="PROSITE" id="PS50158">
    <property type="entry name" value="ZF_CCHC"/>
    <property type="match status" value="1"/>
</dbReference>
<feature type="compositionally biased region" description="Basic and acidic residues" evidence="2">
    <location>
        <begin position="157"/>
        <end position="181"/>
    </location>
</feature>
<dbReference type="GO" id="GO:0003964">
    <property type="term" value="F:RNA-directed DNA polymerase activity"/>
    <property type="evidence" value="ECO:0007669"/>
    <property type="project" value="UniProtKB-KW"/>
</dbReference>
<dbReference type="SMART" id="SM00343">
    <property type="entry name" value="ZnF_C2HC"/>
    <property type="match status" value="2"/>
</dbReference>
<sequence>MRGEHEGERFRPSTSTAAGVHSGIRQPPSKPQVGSWRDIIVGVGTQGAVGEKEREAAWIEVRRRKGSHSRGAHLSPPTRPAALKTTREVPRWLQGRCFKCLGLGHQKAHCTGQIRCFRCWYTGHLASSCAEKGERGEREEGEVRGAPKESVQGRAQVEGRRLPARRQEPRRAVPQARRQEETSTAEPGASRRPKSDQASASVKEMAGFQICTARPHEYMEEFWTGEPELRPAIGHCVLSWTAGMERNEAWLNQHTLMASVLKTRPSVSSGELLVAIVQQAGVREENLRVDVTHTEDFLLSFRTLRDRNSVFRRSHEIYVQEVPVSFKLWSRRSWADSSDLKFFTKISLDGLPAHLWERETVRNKGSWWRLSRLQMLDVWVFSLGSRTQTSFRSCFRSKCQRRLGQEVLGGKVLRAQLLLALLGHGQRFSMTLSFMSKRSSIPLPCTLRLRTQPVRLLVREGTVEAANSAAVELHHLAPEARGTSVKQPVAPDPLEAEVCSYGGKGSMLALSPVIEAVTGSAEPGRMVAGAMMAAGTEGMAPRPNVWFSPQQSQGSPALVDASTPVFQDVPLPLENLAHSPGSTVLPSPRIFRSISPLRLSEEDQVDGLMAQAMLPPPAQAFVLASPGTMDSLLVSPRLRSTADAVRGCAFRGSGHDPSPASTPGHVSSVQTLPPLARHLSFEDMGGDPPLMARAAVLEEIFEALSPGGNPVGARLPSPPADGQSHAGPSTADGPPSSADRLSPPWSPVRSALLVGPALGVAHFDRVYVCRKESVPAPQVVELAPSPQPARRSPLGAVILGQASPLRPVMSQSQASRVPDGSAVDAFIVTISTPPPCSLLGTPPASVPVTRSRRRVELPRDFTPWRSPRLALQGDGARRHTISKVQRVTMKKLGIIEEEDEATQETAEQYMCLFDNPLPPHHVEAMAELLQLDLAEPMDPLPAEPTMALFSVLVWNVRGLNNTAKRALVQESVVSSNASVVCFQESKLEVVNAVLIFELCGPGFNCFEVLPAEQTRGGVIIAWKGDLLQGTLVHTGRWSLIVNLSWGDRSWSLSSVYGPQADDEKLLFLDEMSAIRDLCLVEWIITGDFNLITAAADKNNLRINRRLMNAFRSKVNELELKEVYLFGRRYTWSSEQAVPTLVKLDRLFASTQWEDMFPEAHLQALSSSGSDHCPQLLTCGDRVPRQRRFRFESYWTRLEGFEEVVKETWQMARLSKFLSKWGQRHISSFRLQLQIANELILRSSNSIRFQDIHMPRLNLADLDAAFNEEAVWEAIKIMPNEKSPTPDGFTGLFYQKCWEIIKQDVMAALHKFCSGNNQNLELLNTAIITLLPKKEASSLLKDYRPISLIHSFAKLAAKVMALRLTPRMADLVACTQSAFIRGRSIHENFIFVKGLTKLFHCRKKAMILLKLDILKAFDSVSWPFLLDLLQFRGFGPNWRRINPTSVVPNMSFYADDAVIFFKPVHHEAATIKAVLNLFGDATGLLSNFAKSAITPIRCTEEQRLLVQEVLGCRMEDLPITYLGLPLSIRNPTKAELQPIMDRMAKKVAGWKPKLLSPDGRLCLIKSVLMAIPVHLLSVVQLPRWVIKDIERRCRGFLWKGQEEISGGHCLVAWREICMPIGNGGLGIKDIDSFGKALRLKWEFKRQEQRDRPWTMANWESEKDVGDLFNSLAIHILGDGSHTDFCRGNWLPRGGSIANNCPTLFSFVSRTKLMVAQGLISHRWVRDLQGSLSSRALAEYLSLWDELQSVAVQEGPMISSFLPQLSALLGKQFGRPKRQRESDFFFGWQQRVDV</sequence>
<dbReference type="InterPro" id="IPR043502">
    <property type="entry name" value="DNA/RNA_pol_sf"/>
</dbReference>
<keyword evidence="4" id="KW-0548">Nucleotidyltransferase</keyword>
<dbReference type="SUPFAM" id="SSF56672">
    <property type="entry name" value="DNA/RNA polymerases"/>
    <property type="match status" value="1"/>
</dbReference>
<dbReference type="InterPro" id="IPR036691">
    <property type="entry name" value="Endo/exonu/phosph_ase_sf"/>
</dbReference>
<dbReference type="CDD" id="cd01650">
    <property type="entry name" value="RT_nLTR_like"/>
    <property type="match status" value="1"/>
</dbReference>
<reference evidence="5" key="1">
    <citation type="journal article" date="2005" name="Nature">
        <title>The map-based sequence of the rice genome.</title>
        <authorList>
            <consortium name="International rice genome sequencing project (IRGSP)"/>
            <person name="Matsumoto T."/>
            <person name="Wu J."/>
            <person name="Kanamori H."/>
            <person name="Katayose Y."/>
            <person name="Fujisawa M."/>
            <person name="Namiki N."/>
            <person name="Mizuno H."/>
            <person name="Yamamoto K."/>
            <person name="Antonio B.A."/>
            <person name="Baba T."/>
            <person name="Sakata K."/>
            <person name="Nagamura Y."/>
            <person name="Aoki H."/>
            <person name="Arikawa K."/>
            <person name="Arita K."/>
            <person name="Bito T."/>
            <person name="Chiden Y."/>
            <person name="Fujitsuka N."/>
            <person name="Fukunaka R."/>
            <person name="Hamada M."/>
            <person name="Harada C."/>
            <person name="Hayashi A."/>
            <person name="Hijishita S."/>
            <person name="Honda M."/>
            <person name="Hosokawa S."/>
            <person name="Ichikawa Y."/>
            <person name="Idonuma A."/>
            <person name="Iijima M."/>
            <person name="Ikeda M."/>
            <person name="Ikeno M."/>
            <person name="Ito K."/>
            <person name="Ito S."/>
            <person name="Ito T."/>
            <person name="Ito Y."/>
            <person name="Ito Y."/>
            <person name="Iwabuchi A."/>
            <person name="Kamiya K."/>
            <person name="Karasawa W."/>
            <person name="Kurita K."/>
            <person name="Katagiri S."/>
            <person name="Kikuta A."/>
            <person name="Kobayashi H."/>
            <person name="Kobayashi N."/>
            <person name="Machita K."/>
            <person name="Maehara T."/>
            <person name="Masukawa M."/>
            <person name="Mizubayashi T."/>
            <person name="Mukai Y."/>
            <person name="Nagasaki H."/>
            <person name="Nagata Y."/>
            <person name="Naito S."/>
            <person name="Nakashima M."/>
            <person name="Nakama Y."/>
            <person name="Nakamichi Y."/>
            <person name="Nakamura M."/>
            <person name="Meguro A."/>
            <person name="Negishi M."/>
            <person name="Ohta I."/>
            <person name="Ohta T."/>
            <person name="Okamoto M."/>
            <person name="Ono N."/>
            <person name="Saji S."/>
            <person name="Sakaguchi M."/>
            <person name="Sakai K."/>
            <person name="Shibata M."/>
            <person name="Shimokawa T."/>
            <person name="Song J."/>
            <person name="Takazaki Y."/>
            <person name="Terasawa K."/>
            <person name="Tsugane M."/>
            <person name="Tsuji K."/>
            <person name="Ueda S."/>
            <person name="Waki K."/>
            <person name="Yamagata H."/>
            <person name="Yamamoto M."/>
            <person name="Yamamoto S."/>
            <person name="Yamane H."/>
            <person name="Yoshiki S."/>
            <person name="Yoshihara R."/>
            <person name="Yukawa K."/>
            <person name="Zhong H."/>
            <person name="Yano M."/>
            <person name="Yuan Q."/>
            <person name="Ouyang S."/>
            <person name="Liu J."/>
            <person name="Jones K.M."/>
            <person name="Gansberger K."/>
            <person name="Moffat K."/>
            <person name="Hill J."/>
            <person name="Bera J."/>
            <person name="Fadrosh D."/>
            <person name="Jin S."/>
            <person name="Johri S."/>
            <person name="Kim M."/>
            <person name="Overton L."/>
            <person name="Reardon M."/>
            <person name="Tsitrin T."/>
            <person name="Vuong H."/>
            <person name="Weaver B."/>
            <person name="Ciecko A."/>
            <person name="Tallon L."/>
            <person name="Jackson J."/>
            <person name="Pai G."/>
            <person name="Aken S.V."/>
            <person name="Utterback T."/>
            <person name="Reidmuller S."/>
            <person name="Feldblyum T."/>
            <person name="Hsiao J."/>
            <person name="Zismann V."/>
            <person name="Iobst S."/>
            <person name="de Vazeille A.R."/>
            <person name="Buell C.R."/>
            <person name="Ying K."/>
            <person name="Li Y."/>
            <person name="Lu T."/>
            <person name="Huang Y."/>
            <person name="Zhao Q."/>
            <person name="Feng Q."/>
            <person name="Zhang L."/>
            <person name="Zhu J."/>
            <person name="Weng Q."/>
            <person name="Mu J."/>
            <person name="Lu Y."/>
            <person name="Fan D."/>
            <person name="Liu Y."/>
            <person name="Guan J."/>
            <person name="Zhang Y."/>
            <person name="Yu S."/>
            <person name="Liu X."/>
            <person name="Zhang Y."/>
            <person name="Hong G."/>
            <person name="Han B."/>
            <person name="Choisne N."/>
            <person name="Demange N."/>
            <person name="Orjeda G."/>
            <person name="Samain S."/>
            <person name="Cattolico L."/>
            <person name="Pelletier E."/>
            <person name="Couloux A."/>
            <person name="Segurens B."/>
            <person name="Wincker P."/>
            <person name="D'Hont A."/>
            <person name="Scarpelli C."/>
            <person name="Weissenbach J."/>
            <person name="Salanoubat M."/>
            <person name="Quetier F."/>
            <person name="Yu Y."/>
            <person name="Kim H.R."/>
            <person name="Rambo T."/>
            <person name="Currie J."/>
            <person name="Collura K."/>
            <person name="Luo M."/>
            <person name="Yang T."/>
            <person name="Ammiraju J.S.S."/>
            <person name="Engler F."/>
            <person name="Soderlund C."/>
            <person name="Wing R.A."/>
            <person name="Palmer L.E."/>
            <person name="de la Bastide M."/>
            <person name="Spiegel L."/>
            <person name="Nascimento L."/>
            <person name="Zutavern T."/>
            <person name="O'Shaughnessy A."/>
            <person name="Dike S."/>
            <person name="Dedhia N."/>
            <person name="Preston R."/>
            <person name="Balija V."/>
            <person name="McCombie W.R."/>
            <person name="Chow T."/>
            <person name="Chen H."/>
            <person name="Chung M."/>
            <person name="Chen C."/>
            <person name="Shaw J."/>
            <person name="Wu H."/>
            <person name="Hsiao K."/>
            <person name="Chao Y."/>
            <person name="Chu M."/>
            <person name="Cheng C."/>
            <person name="Hour A."/>
            <person name="Lee P."/>
            <person name="Lin S."/>
            <person name="Lin Y."/>
            <person name="Liou J."/>
            <person name="Liu S."/>
            <person name="Hsing Y."/>
            <person name="Raghuvanshi S."/>
            <person name="Mohanty A."/>
            <person name="Bharti A.K."/>
            <person name="Gaur A."/>
            <person name="Gupta V."/>
            <person name="Kumar D."/>
            <person name="Ravi V."/>
            <person name="Vij S."/>
            <person name="Kapur A."/>
            <person name="Khurana P."/>
            <person name="Khurana P."/>
            <person name="Khurana J.P."/>
            <person name="Tyagi A.K."/>
            <person name="Gaikwad K."/>
            <person name="Singh A."/>
            <person name="Dalal V."/>
            <person name="Srivastava S."/>
            <person name="Dixit A."/>
            <person name="Pal A.K."/>
            <person name="Ghazi I.A."/>
            <person name="Yadav M."/>
            <person name="Pandit A."/>
            <person name="Bhargava A."/>
            <person name="Sureshbabu K."/>
            <person name="Batra K."/>
            <person name="Sharma T.R."/>
            <person name="Mohapatra T."/>
            <person name="Singh N.K."/>
            <person name="Messing J."/>
            <person name="Nelson A.B."/>
            <person name="Fuks G."/>
            <person name="Kavchok S."/>
            <person name="Keizer G."/>
            <person name="Linton E."/>
            <person name="Llaca V."/>
            <person name="Song R."/>
            <person name="Tanyolac B."/>
            <person name="Young S."/>
            <person name="Ho-Il K."/>
            <person name="Hahn J.H."/>
            <person name="Sangsakoo G."/>
            <person name="Vanavichit A."/>
            <person name="de Mattos Luiz.A.T."/>
            <person name="Zimmer P.D."/>
            <person name="Malone G."/>
            <person name="Dellagostin O."/>
            <person name="de Oliveira A.C."/>
            <person name="Bevan M."/>
            <person name="Bancroft I."/>
            <person name="Minx P."/>
            <person name="Cordum H."/>
            <person name="Wilson R."/>
            <person name="Cheng Z."/>
            <person name="Jin W."/>
            <person name="Jiang J."/>
            <person name="Leong S.A."/>
            <person name="Iwama H."/>
            <person name="Gojobori T."/>
            <person name="Itoh T."/>
            <person name="Niimura Y."/>
            <person name="Fujii Y."/>
            <person name="Habara T."/>
            <person name="Sakai H."/>
            <person name="Sato Y."/>
            <person name="Wilson G."/>
            <person name="Kumar K."/>
            <person name="McCouch S."/>
            <person name="Juretic N."/>
            <person name="Hoen D."/>
            <person name="Wright S."/>
            <person name="Bruskiewich R."/>
            <person name="Bureau T."/>
            <person name="Miyao A."/>
            <person name="Hirochika H."/>
            <person name="Nishikawa T."/>
            <person name="Kadowaki K."/>
            <person name="Sugiura M."/>
            <person name="Burr B."/>
            <person name="Sasaki T."/>
        </authorList>
    </citation>
    <scope>NUCLEOTIDE SEQUENCE [LARGE SCALE GENOMIC DNA]</scope>
    <source>
        <strain evidence="5">cv. Nipponbare</strain>
    </source>
</reference>
<dbReference type="Pfam" id="PF00078">
    <property type="entry name" value="RVT_1"/>
    <property type="match status" value="1"/>
</dbReference>
<accession>Q7G496</accession>
<feature type="region of interest" description="Disordered" evidence="2">
    <location>
        <begin position="649"/>
        <end position="669"/>
    </location>
</feature>
<feature type="region of interest" description="Disordered" evidence="2">
    <location>
        <begin position="1"/>
        <end position="35"/>
    </location>
</feature>
<keyword evidence="4" id="KW-0695">RNA-directed DNA polymerase</keyword>
<dbReference type="Gene3D" id="4.10.60.10">
    <property type="entry name" value="Zinc finger, CCHC-type"/>
    <property type="match status" value="1"/>
</dbReference>
<evidence type="ECO:0000259" key="3">
    <source>
        <dbReference type="PROSITE" id="PS50158"/>
    </source>
</evidence>
<dbReference type="Gene3D" id="3.60.10.10">
    <property type="entry name" value="Endonuclease/exonuclease/phosphatase"/>
    <property type="match status" value="1"/>
</dbReference>
<dbReference type="SUPFAM" id="SSF57756">
    <property type="entry name" value="Retrovirus zinc finger-like domains"/>
    <property type="match status" value="1"/>
</dbReference>
<dbReference type="InterPro" id="IPR005135">
    <property type="entry name" value="Endo/exonuclease/phosphatase"/>
</dbReference>
<proteinExistence type="predicted"/>
<evidence type="ECO:0000313" key="4">
    <source>
        <dbReference type="EMBL" id="AAM22009.1"/>
    </source>
</evidence>
<feature type="compositionally biased region" description="Polar residues" evidence="2">
    <location>
        <begin position="659"/>
        <end position="669"/>
    </location>
</feature>
<dbReference type="SUPFAM" id="SSF56219">
    <property type="entry name" value="DNase I-like"/>
    <property type="match status" value="1"/>
</dbReference>
<name>Q7G496_ORYSJ</name>
<dbReference type="GO" id="GO:0003676">
    <property type="term" value="F:nucleic acid binding"/>
    <property type="evidence" value="ECO:0007669"/>
    <property type="project" value="InterPro"/>
</dbReference>
<dbReference type="Pfam" id="PF03372">
    <property type="entry name" value="Exo_endo_phos"/>
    <property type="match status" value="1"/>
</dbReference>
<feature type="compositionally biased region" description="Basic and acidic residues" evidence="2">
    <location>
        <begin position="131"/>
        <end position="147"/>
    </location>
</feature>
<feature type="region of interest" description="Disordered" evidence="2">
    <location>
        <begin position="707"/>
        <end position="744"/>
    </location>
</feature>
<dbReference type="InterPro" id="IPR001878">
    <property type="entry name" value="Znf_CCHC"/>
</dbReference>
<feature type="domain" description="CCHC-type" evidence="3">
    <location>
        <begin position="115"/>
        <end position="131"/>
    </location>
</feature>
<evidence type="ECO:0000256" key="1">
    <source>
        <dbReference type="PROSITE-ProRule" id="PRU00047"/>
    </source>
</evidence>
<protein>
    <submittedName>
        <fullName evidence="4">Reverse transcriptase</fullName>
    </submittedName>
</protein>
<keyword evidence="4" id="KW-0808">Transferase</keyword>
<keyword evidence="1" id="KW-0862">Zinc</keyword>
<organism evidence="4 5">
    <name type="scientific">Oryza sativa subsp. japonica</name>
    <name type="common">Rice</name>
    <dbReference type="NCBI Taxonomy" id="39947"/>
    <lineage>
        <taxon>Eukaryota</taxon>
        <taxon>Viridiplantae</taxon>
        <taxon>Streptophyta</taxon>
        <taxon>Embryophyta</taxon>
        <taxon>Tracheophyta</taxon>
        <taxon>Spermatophyta</taxon>
        <taxon>Magnoliopsida</taxon>
        <taxon>Liliopsida</taxon>
        <taxon>Poales</taxon>
        <taxon>Poaceae</taxon>
        <taxon>BOP clade</taxon>
        <taxon>Oryzoideae</taxon>
        <taxon>Oryzeae</taxon>
        <taxon>Oryzinae</taxon>
        <taxon>Oryza</taxon>
        <taxon>Oryza sativa</taxon>
    </lineage>
</organism>
<keyword evidence="1" id="KW-0863">Zinc-finger</keyword>
<reference evidence="5" key="2">
    <citation type="journal article" date="2008" name="Nucleic Acids Res.">
        <title>The rice annotation project database (RAP-DB): 2008 update.</title>
        <authorList>
            <consortium name="The rice annotation project (RAP)"/>
        </authorList>
    </citation>
    <scope>GENOME REANNOTATION</scope>
    <source>
        <strain evidence="5">cv. Nipponbare</strain>
    </source>
</reference>
<dbReference type="GO" id="GO:0008270">
    <property type="term" value="F:zinc ion binding"/>
    <property type="evidence" value="ECO:0007669"/>
    <property type="project" value="UniProtKB-KW"/>
</dbReference>